<proteinExistence type="predicted"/>
<reference evidence="1 2" key="1">
    <citation type="submission" date="2015-01" db="EMBL/GenBank/DDBJ databases">
        <title>Evolution of Trichinella species and genotypes.</title>
        <authorList>
            <person name="Korhonen P.K."/>
            <person name="Edoardo P."/>
            <person name="Giuseppe L.R."/>
            <person name="Gasser R.B."/>
        </authorList>
    </citation>
    <scope>NUCLEOTIDE SEQUENCE [LARGE SCALE GENOMIC DNA]</scope>
    <source>
        <strain evidence="1">ISS417</strain>
    </source>
</reference>
<protein>
    <submittedName>
        <fullName evidence="1">Uncharacterized protein</fullName>
    </submittedName>
</protein>
<name>A0A0V0U6M8_9BILA</name>
<dbReference type="Proteomes" id="UP000055048">
    <property type="component" value="Unassembled WGS sequence"/>
</dbReference>
<feature type="non-terminal residue" evidence="1">
    <location>
        <position position="1"/>
    </location>
</feature>
<evidence type="ECO:0000313" key="2">
    <source>
        <dbReference type="Proteomes" id="UP000055048"/>
    </source>
</evidence>
<dbReference type="AlphaFoldDB" id="A0A0V0U6M8"/>
<evidence type="ECO:0000313" key="1">
    <source>
        <dbReference type="EMBL" id="KRX46922.1"/>
    </source>
</evidence>
<gene>
    <name evidence="1" type="ORF">T05_14676</name>
</gene>
<dbReference type="EMBL" id="JYDJ01000050">
    <property type="protein sequence ID" value="KRX46922.1"/>
    <property type="molecule type" value="Genomic_DNA"/>
</dbReference>
<accession>A0A0V0U6M8</accession>
<keyword evidence="2" id="KW-1185">Reference proteome</keyword>
<organism evidence="1 2">
    <name type="scientific">Trichinella murrelli</name>
    <dbReference type="NCBI Taxonomy" id="144512"/>
    <lineage>
        <taxon>Eukaryota</taxon>
        <taxon>Metazoa</taxon>
        <taxon>Ecdysozoa</taxon>
        <taxon>Nematoda</taxon>
        <taxon>Enoplea</taxon>
        <taxon>Dorylaimia</taxon>
        <taxon>Trichinellida</taxon>
        <taxon>Trichinellidae</taxon>
        <taxon>Trichinella</taxon>
    </lineage>
</organism>
<sequence length="53" mass="5791">LECSVGDAVYLGNLQLLIKRWCCGCVLSPRGKISLLDCGSMTLKSRCRCKALD</sequence>
<comment type="caution">
    <text evidence="1">The sequence shown here is derived from an EMBL/GenBank/DDBJ whole genome shotgun (WGS) entry which is preliminary data.</text>
</comment>